<sequence>MSLTKLVEYSNKLVERGLTVGSGGNTSLRKGDSVYLSPSGYSLGDVEEKDFVEMSLETEEILKGEKRPTSSWSTHLAIYRAMPDSVAIMHAHPPYLIALISTGRDLRPTTPDHAVLLKKSVTLPYTAATGEGLANAVREKGLGSDVILLRNHGVITSGRSVKDAFTKVELVEDAAKIQLLGSLVGKVRFLTEEEISEIMNLDVIAYKEKLIKEEKD</sequence>
<gene>
    <name evidence="4" type="ORF">S01H4_14850</name>
</gene>
<dbReference type="GO" id="GO:0005829">
    <property type="term" value="C:cytosol"/>
    <property type="evidence" value="ECO:0007669"/>
    <property type="project" value="TreeGrafter"/>
</dbReference>
<proteinExistence type="predicted"/>
<keyword evidence="2" id="KW-0456">Lyase</keyword>
<evidence type="ECO:0000256" key="2">
    <source>
        <dbReference type="ARBA" id="ARBA00023239"/>
    </source>
</evidence>
<dbReference type="Gene3D" id="3.40.225.10">
    <property type="entry name" value="Class II aldolase/adducin N-terminal domain"/>
    <property type="match status" value="1"/>
</dbReference>
<dbReference type="SMART" id="SM01007">
    <property type="entry name" value="Aldolase_II"/>
    <property type="match status" value="1"/>
</dbReference>
<accession>X1A3U4</accession>
<dbReference type="InterPro" id="IPR036409">
    <property type="entry name" value="Aldolase_II/adducin_N_sf"/>
</dbReference>
<name>X1A3U4_9ZZZZ</name>
<protein>
    <recommendedName>
        <fullName evidence="3">Class II aldolase/adducin N-terminal domain-containing protein</fullName>
    </recommendedName>
</protein>
<dbReference type="GO" id="GO:0046872">
    <property type="term" value="F:metal ion binding"/>
    <property type="evidence" value="ECO:0007669"/>
    <property type="project" value="UniProtKB-KW"/>
</dbReference>
<dbReference type="GO" id="GO:0016832">
    <property type="term" value="F:aldehyde-lyase activity"/>
    <property type="evidence" value="ECO:0007669"/>
    <property type="project" value="TreeGrafter"/>
</dbReference>
<dbReference type="GO" id="GO:0019323">
    <property type="term" value="P:pentose catabolic process"/>
    <property type="evidence" value="ECO:0007669"/>
    <property type="project" value="TreeGrafter"/>
</dbReference>
<evidence type="ECO:0000313" key="4">
    <source>
        <dbReference type="EMBL" id="GAG64842.1"/>
    </source>
</evidence>
<evidence type="ECO:0000259" key="3">
    <source>
        <dbReference type="SMART" id="SM01007"/>
    </source>
</evidence>
<dbReference type="AlphaFoldDB" id="X1A3U4"/>
<dbReference type="PANTHER" id="PTHR22789:SF0">
    <property type="entry name" value="3-OXO-TETRONATE 4-PHOSPHATE DECARBOXYLASE-RELATED"/>
    <property type="match status" value="1"/>
</dbReference>
<comment type="caution">
    <text evidence="4">The sequence shown here is derived from an EMBL/GenBank/DDBJ whole genome shotgun (WGS) entry which is preliminary data.</text>
</comment>
<organism evidence="4">
    <name type="scientific">marine sediment metagenome</name>
    <dbReference type="NCBI Taxonomy" id="412755"/>
    <lineage>
        <taxon>unclassified sequences</taxon>
        <taxon>metagenomes</taxon>
        <taxon>ecological metagenomes</taxon>
    </lineage>
</organism>
<evidence type="ECO:0000256" key="1">
    <source>
        <dbReference type="ARBA" id="ARBA00022723"/>
    </source>
</evidence>
<dbReference type="InterPro" id="IPR001303">
    <property type="entry name" value="Aldolase_II/adducin_N"/>
</dbReference>
<dbReference type="PANTHER" id="PTHR22789">
    <property type="entry name" value="FUCULOSE PHOSPHATE ALDOLASE"/>
    <property type="match status" value="1"/>
</dbReference>
<dbReference type="Pfam" id="PF00596">
    <property type="entry name" value="Aldolase_II"/>
    <property type="match status" value="1"/>
</dbReference>
<dbReference type="InterPro" id="IPR050197">
    <property type="entry name" value="Aldolase_class_II_sugar_metab"/>
</dbReference>
<reference evidence="4" key="1">
    <citation type="journal article" date="2014" name="Front. Microbiol.">
        <title>High frequency of phylogenetically diverse reductive dehalogenase-homologous genes in deep subseafloor sedimentary metagenomes.</title>
        <authorList>
            <person name="Kawai M."/>
            <person name="Futagami T."/>
            <person name="Toyoda A."/>
            <person name="Takaki Y."/>
            <person name="Nishi S."/>
            <person name="Hori S."/>
            <person name="Arai W."/>
            <person name="Tsubouchi T."/>
            <person name="Morono Y."/>
            <person name="Uchiyama I."/>
            <person name="Ito T."/>
            <person name="Fujiyama A."/>
            <person name="Inagaki F."/>
            <person name="Takami H."/>
        </authorList>
    </citation>
    <scope>NUCLEOTIDE SEQUENCE</scope>
    <source>
        <strain evidence="4">Expedition CK06-06</strain>
    </source>
</reference>
<feature type="domain" description="Class II aldolase/adducin N-terminal" evidence="3">
    <location>
        <begin position="4"/>
        <end position="179"/>
    </location>
</feature>
<dbReference type="SUPFAM" id="SSF53639">
    <property type="entry name" value="AraD/HMP-PK domain-like"/>
    <property type="match status" value="1"/>
</dbReference>
<dbReference type="EMBL" id="BART01006508">
    <property type="protein sequence ID" value="GAG64842.1"/>
    <property type="molecule type" value="Genomic_DNA"/>
</dbReference>
<keyword evidence="1" id="KW-0479">Metal-binding</keyword>